<feature type="transmembrane region" description="Helical" evidence="1">
    <location>
        <begin position="6"/>
        <end position="26"/>
    </location>
</feature>
<sequence>MDRTTLSFNIAFMAISAVVLLVLLAAMTGRASSYRRADAMSRRLRLPYGTAATRDVIAARTRRGTTWSLATALVGLCGAAPLLMTPLGTETYFLLIAVVPCILLPTAAAHVFLNLRERLFHPAPHVPRIARLTRMRTRDYLGPAGLRAPWVLAALLVVTVVADVATRSTASESAAQTSVVAFSVVATVAVALQCARPLLDRLVLDRPQPAADTLELAWDDAFRTETLRSLALVTCQVTALALSLGVIILASPGTLWAALATQLPTWAVIAPQFIYLGWNGQRPLRPALYPEWLRTPVPAADPEGSPA</sequence>
<dbReference type="OrthoDB" id="5148138at2"/>
<organism evidence="2 3">
    <name type="scientific">Microbacterium kyungheense</name>
    <dbReference type="NCBI Taxonomy" id="1263636"/>
    <lineage>
        <taxon>Bacteria</taxon>
        <taxon>Bacillati</taxon>
        <taxon>Actinomycetota</taxon>
        <taxon>Actinomycetes</taxon>
        <taxon>Micrococcales</taxon>
        <taxon>Microbacteriaceae</taxon>
        <taxon>Microbacterium</taxon>
    </lineage>
</organism>
<feature type="transmembrane region" description="Helical" evidence="1">
    <location>
        <begin position="174"/>
        <end position="192"/>
    </location>
</feature>
<reference evidence="2 3" key="1">
    <citation type="submission" date="2019-06" db="EMBL/GenBank/DDBJ databases">
        <title>Sequencing the genomes of 1000 actinobacteria strains.</title>
        <authorList>
            <person name="Klenk H.-P."/>
        </authorList>
    </citation>
    <scope>NUCLEOTIDE SEQUENCE [LARGE SCALE GENOMIC DNA]</scope>
    <source>
        <strain evidence="2 3">DSM 105492</strain>
    </source>
</reference>
<protein>
    <submittedName>
        <fullName evidence="2">Uncharacterized protein</fullName>
    </submittedName>
</protein>
<keyword evidence="1" id="KW-0812">Transmembrane</keyword>
<accession>A0A543FM48</accession>
<dbReference type="RefSeq" id="WP_141893488.1">
    <property type="nucleotide sequence ID" value="NZ_BAABLH010000005.1"/>
</dbReference>
<feature type="transmembrane region" description="Helical" evidence="1">
    <location>
        <begin position="91"/>
        <end position="113"/>
    </location>
</feature>
<dbReference type="EMBL" id="VFPE01000001">
    <property type="protein sequence ID" value="TQM34928.1"/>
    <property type="molecule type" value="Genomic_DNA"/>
</dbReference>
<evidence type="ECO:0000313" key="3">
    <source>
        <dbReference type="Proteomes" id="UP000320235"/>
    </source>
</evidence>
<keyword evidence="1" id="KW-1133">Transmembrane helix</keyword>
<dbReference type="Proteomes" id="UP000320235">
    <property type="component" value="Unassembled WGS sequence"/>
</dbReference>
<feature type="transmembrane region" description="Helical" evidence="1">
    <location>
        <begin position="256"/>
        <end position="278"/>
    </location>
</feature>
<feature type="transmembrane region" description="Helical" evidence="1">
    <location>
        <begin position="144"/>
        <end position="162"/>
    </location>
</feature>
<name>A0A543FM48_9MICO</name>
<evidence type="ECO:0000256" key="1">
    <source>
        <dbReference type="SAM" id="Phobius"/>
    </source>
</evidence>
<dbReference type="AlphaFoldDB" id="A0A543FM48"/>
<proteinExistence type="predicted"/>
<feature type="transmembrane region" description="Helical" evidence="1">
    <location>
        <begin position="230"/>
        <end position="250"/>
    </location>
</feature>
<feature type="transmembrane region" description="Helical" evidence="1">
    <location>
        <begin position="67"/>
        <end position="85"/>
    </location>
</feature>
<evidence type="ECO:0000313" key="2">
    <source>
        <dbReference type="EMBL" id="TQM34928.1"/>
    </source>
</evidence>
<keyword evidence="1" id="KW-0472">Membrane</keyword>
<comment type="caution">
    <text evidence="2">The sequence shown here is derived from an EMBL/GenBank/DDBJ whole genome shotgun (WGS) entry which is preliminary data.</text>
</comment>
<keyword evidence="3" id="KW-1185">Reference proteome</keyword>
<gene>
    <name evidence="2" type="ORF">FB391_1224</name>
</gene>